<dbReference type="InterPro" id="IPR028939">
    <property type="entry name" value="P5C_Rdtase_cat_N"/>
</dbReference>
<gene>
    <name evidence="5" type="primary">proC</name>
    <name evidence="11" type="ORF">ESP51_02640</name>
</gene>
<dbReference type="PANTHER" id="PTHR11645:SF0">
    <property type="entry name" value="PYRROLINE-5-CARBOXYLATE REDUCTASE 3"/>
    <property type="match status" value="1"/>
</dbReference>
<dbReference type="PROSITE" id="PS00521">
    <property type="entry name" value="P5CR"/>
    <property type="match status" value="1"/>
</dbReference>
<evidence type="ECO:0000256" key="5">
    <source>
        <dbReference type="HAMAP-Rule" id="MF_01925"/>
    </source>
</evidence>
<evidence type="ECO:0000256" key="4">
    <source>
        <dbReference type="ARBA" id="ARBA00058118"/>
    </source>
</evidence>
<feature type="domain" description="Pyrroline-5-carboxylate reductase dimerisation" evidence="10">
    <location>
        <begin position="175"/>
        <end position="278"/>
    </location>
</feature>
<dbReference type="InterPro" id="IPR029036">
    <property type="entry name" value="P5CR_dimer"/>
</dbReference>
<keyword evidence="5" id="KW-0963">Cytoplasm</keyword>
<comment type="catalytic activity">
    <reaction evidence="5">
        <text>L-proline + NAD(+) = (S)-1-pyrroline-5-carboxylate + NADH + 2 H(+)</text>
        <dbReference type="Rhea" id="RHEA:14105"/>
        <dbReference type="ChEBI" id="CHEBI:15378"/>
        <dbReference type="ChEBI" id="CHEBI:17388"/>
        <dbReference type="ChEBI" id="CHEBI:57540"/>
        <dbReference type="ChEBI" id="CHEBI:57945"/>
        <dbReference type="ChEBI" id="CHEBI:60039"/>
        <dbReference type="EC" id="1.5.1.2"/>
    </reaction>
</comment>
<evidence type="ECO:0000256" key="2">
    <source>
        <dbReference type="ARBA" id="ARBA00022857"/>
    </source>
</evidence>
<evidence type="ECO:0000256" key="7">
    <source>
        <dbReference type="PIRSR" id="PIRSR000193-1"/>
    </source>
</evidence>
<feature type="binding site" evidence="7">
    <location>
        <begin position="15"/>
        <end position="20"/>
    </location>
    <ligand>
        <name>NADP(+)</name>
        <dbReference type="ChEBI" id="CHEBI:58349"/>
    </ligand>
</feature>
<dbReference type="Pfam" id="PF03807">
    <property type="entry name" value="F420_oxidored"/>
    <property type="match status" value="1"/>
</dbReference>
<evidence type="ECO:0000256" key="6">
    <source>
        <dbReference type="NCBIfam" id="TIGR00112"/>
    </source>
</evidence>
<evidence type="ECO:0000256" key="3">
    <source>
        <dbReference type="ARBA" id="ARBA00023002"/>
    </source>
</evidence>
<dbReference type="InterPro" id="IPR053790">
    <property type="entry name" value="P5CR-like_CS"/>
</dbReference>
<dbReference type="FunFam" id="1.10.3730.10:FF:000001">
    <property type="entry name" value="Pyrroline-5-carboxylate reductase"/>
    <property type="match status" value="1"/>
</dbReference>
<evidence type="ECO:0000256" key="8">
    <source>
        <dbReference type="RuleBase" id="RU003903"/>
    </source>
</evidence>
<dbReference type="InterPro" id="IPR036291">
    <property type="entry name" value="NAD(P)-bd_dom_sf"/>
</dbReference>
<comment type="caution">
    <text evidence="11">The sequence shown here is derived from an EMBL/GenBank/DDBJ whole genome shotgun (WGS) entry which is preliminary data.</text>
</comment>
<dbReference type="SUPFAM" id="SSF48179">
    <property type="entry name" value="6-phosphogluconate dehydrogenase C-terminal domain-like"/>
    <property type="match status" value="1"/>
</dbReference>
<keyword evidence="5 8" id="KW-0641">Proline biosynthesis</keyword>
<dbReference type="NCBIfam" id="TIGR00112">
    <property type="entry name" value="proC"/>
    <property type="match status" value="1"/>
</dbReference>
<dbReference type="SUPFAM" id="SSF51735">
    <property type="entry name" value="NAD(P)-binding Rossmann-fold domains"/>
    <property type="match status" value="1"/>
</dbReference>
<dbReference type="GO" id="GO:0004735">
    <property type="term" value="F:pyrroline-5-carboxylate reductase activity"/>
    <property type="evidence" value="ECO:0007669"/>
    <property type="project" value="UniProtKB-UniRule"/>
</dbReference>
<dbReference type="RefSeq" id="WP_129519339.1">
    <property type="nucleotide sequence ID" value="NZ_SDPN01000003.1"/>
</dbReference>
<keyword evidence="2 5" id="KW-0521">NADP</keyword>
<keyword evidence="5 8" id="KW-0028">Amino-acid biosynthesis</keyword>
<dbReference type="InterPro" id="IPR008927">
    <property type="entry name" value="6-PGluconate_DH-like_C_sf"/>
</dbReference>
<proteinExistence type="inferred from homology"/>
<dbReference type="EMBL" id="SDPN01000003">
    <property type="protein sequence ID" value="RXZ72717.1"/>
    <property type="molecule type" value="Genomic_DNA"/>
</dbReference>
<comment type="subcellular location">
    <subcellularLocation>
        <location evidence="5">Cytoplasm</location>
    </subcellularLocation>
</comment>
<dbReference type="GO" id="GO:0055129">
    <property type="term" value="P:L-proline biosynthetic process"/>
    <property type="evidence" value="ECO:0007669"/>
    <property type="project" value="UniProtKB-UniRule"/>
</dbReference>
<dbReference type="EC" id="1.5.1.2" evidence="5 6"/>
<accession>A0A4Q2L5B0</accession>
<dbReference type="Proteomes" id="UP000293865">
    <property type="component" value="Unassembled WGS sequence"/>
</dbReference>
<evidence type="ECO:0000256" key="1">
    <source>
        <dbReference type="ARBA" id="ARBA00005525"/>
    </source>
</evidence>
<comment type="catalytic activity">
    <reaction evidence="5 8">
        <text>L-proline + NADP(+) = (S)-1-pyrroline-5-carboxylate + NADPH + 2 H(+)</text>
        <dbReference type="Rhea" id="RHEA:14109"/>
        <dbReference type="ChEBI" id="CHEBI:15378"/>
        <dbReference type="ChEBI" id="CHEBI:17388"/>
        <dbReference type="ChEBI" id="CHEBI:57783"/>
        <dbReference type="ChEBI" id="CHEBI:58349"/>
        <dbReference type="ChEBI" id="CHEBI:60039"/>
        <dbReference type="EC" id="1.5.1.2"/>
    </reaction>
</comment>
<feature type="domain" description="Pyrroline-5-carboxylate reductase catalytic N-terminal" evidence="9">
    <location>
        <begin position="12"/>
        <end position="110"/>
    </location>
</feature>
<feature type="binding site" evidence="7">
    <location>
        <position position="70"/>
    </location>
    <ligand>
        <name>NADPH</name>
        <dbReference type="ChEBI" id="CHEBI:57783"/>
    </ligand>
</feature>
<protein>
    <recommendedName>
        <fullName evidence="5 6">Pyrroline-5-carboxylate reductase</fullName>
        <shortName evidence="5">P5C reductase</shortName>
        <shortName evidence="5">P5CR</shortName>
        <ecNumber evidence="5 6">1.5.1.2</ecNumber>
    </recommendedName>
    <alternativeName>
        <fullName evidence="5">PCA reductase</fullName>
    </alternativeName>
</protein>
<comment type="pathway">
    <text evidence="5 8">Amino-acid biosynthesis; L-proline biosynthesis; L-proline from L-glutamate 5-semialdehyde: step 1/1.</text>
</comment>
<evidence type="ECO:0000259" key="10">
    <source>
        <dbReference type="Pfam" id="PF14748"/>
    </source>
</evidence>
<dbReference type="GO" id="GO:0005737">
    <property type="term" value="C:cytoplasm"/>
    <property type="evidence" value="ECO:0007669"/>
    <property type="project" value="UniProtKB-SubCell"/>
</dbReference>
<dbReference type="OrthoDB" id="9805754at2"/>
<dbReference type="HAMAP" id="MF_01925">
    <property type="entry name" value="P5C_reductase"/>
    <property type="match status" value="1"/>
</dbReference>
<dbReference type="PANTHER" id="PTHR11645">
    <property type="entry name" value="PYRROLINE-5-CARBOXYLATE REDUCTASE"/>
    <property type="match status" value="1"/>
</dbReference>
<dbReference type="InterPro" id="IPR000304">
    <property type="entry name" value="Pyrroline-COOH_reductase"/>
</dbReference>
<keyword evidence="3 5" id="KW-0560">Oxidoreductase</keyword>
<evidence type="ECO:0000259" key="9">
    <source>
        <dbReference type="Pfam" id="PF03807"/>
    </source>
</evidence>
<name>A0A4Q2L5B0_9MICO</name>
<dbReference type="UniPathway" id="UPA00098">
    <property type="reaction ID" value="UER00361"/>
</dbReference>
<evidence type="ECO:0000313" key="11">
    <source>
        <dbReference type="EMBL" id="RXZ72717.1"/>
    </source>
</evidence>
<sequence>MTVEAPIHLPSIAFLGAGSMARAILSGLLHSGVVVDGGIRATNRTAARAAELDDLPGVTSFATETDAAANRTAVTGAKIVVVAVKPAMVPDLLREISDALDPGTVVISVAGGVTVATFESLLPESIAVIRSMPNTPAVVGRAVTGVAAGTRSSDDDLSLAVTLFEAVGEVLVVPEAQLDALSTISGSGPAYVFYLIEQFTATAVDKGFTPEQAAVMVQGTFRGASELLAASDDSPMELRRRVTSPKGTTERAIAVLEEAALKQTFDRATDAALARAREQAAGA</sequence>
<dbReference type="Pfam" id="PF14748">
    <property type="entry name" value="P5CR_dimer"/>
    <property type="match status" value="1"/>
</dbReference>
<reference evidence="11 12" key="1">
    <citation type="submission" date="2019-01" db="EMBL/GenBank/DDBJ databases">
        <title>Agromyces.</title>
        <authorList>
            <person name="Li J."/>
        </authorList>
    </citation>
    <scope>NUCLEOTIDE SEQUENCE [LARGE SCALE GENOMIC DNA]</scope>
    <source>
        <strain evidence="11 12">DSM 15934</strain>
    </source>
</reference>
<comment type="function">
    <text evidence="4 5">Catalyzes the reduction of 1-pyrroline-5-carboxylate (PCA) to L-proline.</text>
</comment>
<feature type="binding site" evidence="7">
    <location>
        <begin position="83"/>
        <end position="86"/>
    </location>
    <ligand>
        <name>NADP(+)</name>
        <dbReference type="ChEBI" id="CHEBI:58349"/>
    </ligand>
</feature>
<keyword evidence="12" id="KW-1185">Reference proteome</keyword>
<organism evidence="11 12">
    <name type="scientific">Agromyces albus</name>
    <dbReference type="NCBI Taxonomy" id="205332"/>
    <lineage>
        <taxon>Bacteria</taxon>
        <taxon>Bacillati</taxon>
        <taxon>Actinomycetota</taxon>
        <taxon>Actinomycetes</taxon>
        <taxon>Micrococcales</taxon>
        <taxon>Microbacteriaceae</taxon>
        <taxon>Agromyces</taxon>
    </lineage>
</organism>
<comment type="similarity">
    <text evidence="1 5 8">Belongs to the pyrroline-5-carboxylate reductase family.</text>
</comment>
<dbReference type="AlphaFoldDB" id="A0A4Q2L5B0"/>
<dbReference type="Gene3D" id="3.40.50.720">
    <property type="entry name" value="NAD(P)-binding Rossmann-like Domain"/>
    <property type="match status" value="1"/>
</dbReference>
<dbReference type="Gene3D" id="1.10.3730.10">
    <property type="entry name" value="ProC C-terminal domain-like"/>
    <property type="match status" value="1"/>
</dbReference>
<dbReference type="PIRSF" id="PIRSF000193">
    <property type="entry name" value="Pyrrol-5-carb_rd"/>
    <property type="match status" value="1"/>
</dbReference>
<evidence type="ECO:0000313" key="12">
    <source>
        <dbReference type="Proteomes" id="UP000293865"/>
    </source>
</evidence>